<accession>A0A9D1TU19</accession>
<name>A0A9D1TU19_9GAMM</name>
<organism evidence="2 3">
    <name type="scientific">Candidatus Ignatzschineria merdigallinarum</name>
    <dbReference type="NCBI Taxonomy" id="2838621"/>
    <lineage>
        <taxon>Bacteria</taxon>
        <taxon>Pseudomonadati</taxon>
        <taxon>Pseudomonadota</taxon>
        <taxon>Gammaproteobacteria</taxon>
        <taxon>Cardiobacteriales</taxon>
        <taxon>Ignatzschineriaceae</taxon>
        <taxon>Ignatzschineria</taxon>
    </lineage>
</organism>
<keyword evidence="1" id="KW-0732">Signal</keyword>
<feature type="chain" id="PRO_5038637104" evidence="1">
    <location>
        <begin position="23"/>
        <end position="183"/>
    </location>
</feature>
<comment type="caution">
    <text evidence="2">The sequence shown here is derived from an EMBL/GenBank/DDBJ whole genome shotgun (WGS) entry which is preliminary data.</text>
</comment>
<reference evidence="2" key="2">
    <citation type="submission" date="2021-04" db="EMBL/GenBank/DDBJ databases">
        <authorList>
            <person name="Gilroy R."/>
        </authorList>
    </citation>
    <scope>NUCLEOTIDE SEQUENCE</scope>
    <source>
        <strain evidence="2">CHK160-9182</strain>
    </source>
</reference>
<protein>
    <submittedName>
        <fullName evidence="2">Uncharacterized protein</fullName>
    </submittedName>
</protein>
<dbReference type="Proteomes" id="UP000823934">
    <property type="component" value="Unassembled WGS sequence"/>
</dbReference>
<evidence type="ECO:0000256" key="1">
    <source>
        <dbReference type="SAM" id="SignalP"/>
    </source>
</evidence>
<dbReference type="EMBL" id="DXHP01000126">
    <property type="protein sequence ID" value="HIW06783.1"/>
    <property type="molecule type" value="Genomic_DNA"/>
</dbReference>
<gene>
    <name evidence="2" type="ORF">H9889_05600</name>
</gene>
<feature type="signal peptide" evidence="1">
    <location>
        <begin position="1"/>
        <end position="22"/>
    </location>
</feature>
<proteinExistence type="predicted"/>
<evidence type="ECO:0000313" key="2">
    <source>
        <dbReference type="EMBL" id="HIW06783.1"/>
    </source>
</evidence>
<evidence type="ECO:0000313" key="3">
    <source>
        <dbReference type="Proteomes" id="UP000823934"/>
    </source>
</evidence>
<dbReference type="AlphaFoldDB" id="A0A9D1TU19"/>
<sequence length="183" mass="20549">MKYLCTILSSTLLFSTISFAHAKTPAITTPKMTDQEYALALGFTLTEGDNAKNDHEKFSSKAVDSEAESLPLIDAKALKHRCDIALSQPFAMENPEKIMLARGVGEKAEDLVIKIKNTPVKLHRSHYETEHLHIWSNSEKDLIMTLDVREAYKDQYVTLQSGTLTILSPTMKEEYKAVLSCKE</sequence>
<reference evidence="2" key="1">
    <citation type="journal article" date="2021" name="PeerJ">
        <title>Extensive microbial diversity within the chicken gut microbiome revealed by metagenomics and culture.</title>
        <authorList>
            <person name="Gilroy R."/>
            <person name="Ravi A."/>
            <person name="Getino M."/>
            <person name="Pursley I."/>
            <person name="Horton D.L."/>
            <person name="Alikhan N.F."/>
            <person name="Baker D."/>
            <person name="Gharbi K."/>
            <person name="Hall N."/>
            <person name="Watson M."/>
            <person name="Adriaenssens E.M."/>
            <person name="Foster-Nyarko E."/>
            <person name="Jarju S."/>
            <person name="Secka A."/>
            <person name="Antonio M."/>
            <person name="Oren A."/>
            <person name="Chaudhuri R.R."/>
            <person name="La Ragione R."/>
            <person name="Hildebrand F."/>
            <person name="Pallen M.J."/>
        </authorList>
    </citation>
    <scope>NUCLEOTIDE SEQUENCE</scope>
    <source>
        <strain evidence="2">CHK160-9182</strain>
    </source>
</reference>